<accession>A0ABN9GT51</accession>
<feature type="non-terminal residue" evidence="2">
    <location>
        <position position="102"/>
    </location>
</feature>
<comment type="caution">
    <text evidence="2">The sequence shown here is derived from an EMBL/GenBank/DDBJ whole genome shotgun (WGS) entry which is preliminary data.</text>
</comment>
<dbReference type="InterPro" id="IPR013783">
    <property type="entry name" value="Ig-like_fold"/>
</dbReference>
<dbReference type="EMBL" id="CATNWA010019335">
    <property type="protein sequence ID" value="CAI9612644.1"/>
    <property type="molecule type" value="Genomic_DNA"/>
</dbReference>
<keyword evidence="3" id="KW-1185">Reference proteome</keyword>
<organism evidence="2 3">
    <name type="scientific">Staurois parvus</name>
    <dbReference type="NCBI Taxonomy" id="386267"/>
    <lineage>
        <taxon>Eukaryota</taxon>
        <taxon>Metazoa</taxon>
        <taxon>Chordata</taxon>
        <taxon>Craniata</taxon>
        <taxon>Vertebrata</taxon>
        <taxon>Euteleostomi</taxon>
        <taxon>Amphibia</taxon>
        <taxon>Batrachia</taxon>
        <taxon>Anura</taxon>
        <taxon>Neobatrachia</taxon>
        <taxon>Ranoidea</taxon>
        <taxon>Ranidae</taxon>
        <taxon>Staurois</taxon>
    </lineage>
</organism>
<protein>
    <recommendedName>
        <fullName evidence="1">Immunoglobulin C1-set domain-containing protein</fullName>
    </recommendedName>
</protein>
<reference evidence="2" key="1">
    <citation type="submission" date="2023-05" db="EMBL/GenBank/DDBJ databases">
        <authorList>
            <person name="Stuckert A."/>
        </authorList>
    </citation>
    <scope>NUCLEOTIDE SEQUENCE</scope>
</reference>
<evidence type="ECO:0000313" key="2">
    <source>
        <dbReference type="EMBL" id="CAI9612644.1"/>
    </source>
</evidence>
<proteinExistence type="predicted"/>
<sequence>KTFPVRAICAKPQLIQPVSRSLIFSGVLKYFVTLEKFYPKDITLRWTHGVGEPQEALLSTETYTDNPDGNYSVYSEVTIPEKLLKDPEFRVRVIWEHESLDT</sequence>
<dbReference type="InterPro" id="IPR036179">
    <property type="entry name" value="Ig-like_dom_sf"/>
</dbReference>
<evidence type="ECO:0000259" key="1">
    <source>
        <dbReference type="Pfam" id="PF07654"/>
    </source>
</evidence>
<dbReference type="Proteomes" id="UP001162483">
    <property type="component" value="Unassembled WGS sequence"/>
</dbReference>
<gene>
    <name evidence="2" type="ORF">SPARVUS_LOCUS14740139</name>
</gene>
<evidence type="ECO:0000313" key="3">
    <source>
        <dbReference type="Proteomes" id="UP001162483"/>
    </source>
</evidence>
<name>A0ABN9GT51_9NEOB</name>
<dbReference type="Pfam" id="PF07654">
    <property type="entry name" value="C1-set"/>
    <property type="match status" value="1"/>
</dbReference>
<dbReference type="InterPro" id="IPR003597">
    <property type="entry name" value="Ig_C1-set"/>
</dbReference>
<dbReference type="SUPFAM" id="SSF48726">
    <property type="entry name" value="Immunoglobulin"/>
    <property type="match status" value="1"/>
</dbReference>
<feature type="domain" description="Immunoglobulin C1-set" evidence="1">
    <location>
        <begin position="35"/>
        <end position="85"/>
    </location>
</feature>
<feature type="non-terminal residue" evidence="2">
    <location>
        <position position="1"/>
    </location>
</feature>
<dbReference type="Gene3D" id="2.60.40.10">
    <property type="entry name" value="Immunoglobulins"/>
    <property type="match status" value="1"/>
</dbReference>